<reference evidence="2" key="1">
    <citation type="journal article" date="2019" name="Int. J. Syst. Evol. Microbiol.">
        <title>The Global Catalogue of Microorganisms (GCM) 10K type strain sequencing project: providing services to taxonomists for standard genome sequencing and annotation.</title>
        <authorList>
            <consortium name="The Broad Institute Genomics Platform"/>
            <consortium name="The Broad Institute Genome Sequencing Center for Infectious Disease"/>
            <person name="Wu L."/>
            <person name="Ma J."/>
        </authorList>
    </citation>
    <scope>NUCLEOTIDE SEQUENCE [LARGE SCALE GENOMIC DNA]</scope>
    <source>
        <strain evidence="2">CGMCC 1.15928</strain>
    </source>
</reference>
<proteinExistence type="predicted"/>
<comment type="caution">
    <text evidence="1">The sequence shown here is derived from an EMBL/GenBank/DDBJ whole genome shotgun (WGS) entry which is preliminary data.</text>
</comment>
<name>A0ABQ1JSG0_9PROT</name>
<dbReference type="InterPro" id="IPR008993">
    <property type="entry name" value="TIMP-like_OB-fold"/>
</dbReference>
<evidence type="ECO:0000313" key="2">
    <source>
        <dbReference type="Proteomes" id="UP000628854"/>
    </source>
</evidence>
<gene>
    <name evidence="1" type="ORF">GCM10011503_26480</name>
</gene>
<dbReference type="SUPFAM" id="SSF50242">
    <property type="entry name" value="TIMP-like"/>
    <property type="match status" value="1"/>
</dbReference>
<dbReference type="Proteomes" id="UP000628854">
    <property type="component" value="Unassembled WGS sequence"/>
</dbReference>
<keyword evidence="2" id="KW-1185">Reference proteome</keyword>
<protein>
    <submittedName>
        <fullName evidence="1">Uncharacterized protein</fullName>
    </submittedName>
</protein>
<dbReference type="EMBL" id="BMKF01000002">
    <property type="protein sequence ID" value="GGB76411.1"/>
    <property type="molecule type" value="Genomic_DNA"/>
</dbReference>
<sequence>MVYGTVEEKLAASETIFLGAAEERSPTGEDETIEGIADEDAHKTRFRVIRSYRGPDAPTLEVAHRLSSAACGHEFRNGSPVLVFAYAGEDGALQTNSCALITYTRDEESVFDALEAEHDGKWWW</sequence>
<evidence type="ECO:0000313" key="1">
    <source>
        <dbReference type="EMBL" id="GGB76411.1"/>
    </source>
</evidence>
<dbReference type="Gene3D" id="2.40.50.120">
    <property type="match status" value="1"/>
</dbReference>
<accession>A0ABQ1JSG0</accession>
<organism evidence="1 2">
    <name type="scientific">Henriciella pelagia</name>
    <dbReference type="NCBI Taxonomy" id="1977912"/>
    <lineage>
        <taxon>Bacteria</taxon>
        <taxon>Pseudomonadati</taxon>
        <taxon>Pseudomonadota</taxon>
        <taxon>Alphaproteobacteria</taxon>
        <taxon>Hyphomonadales</taxon>
        <taxon>Hyphomonadaceae</taxon>
        <taxon>Henriciella</taxon>
    </lineage>
</organism>